<feature type="binding site" evidence="5">
    <location>
        <begin position="189"/>
        <end position="192"/>
    </location>
    <ligand>
        <name>substrate</name>
    </ligand>
</feature>
<dbReference type="InterPro" id="IPR040758">
    <property type="entry name" value="PrmC_N"/>
</dbReference>
<dbReference type="PANTHER" id="PTHR18895">
    <property type="entry name" value="HEMK METHYLTRANSFERASE"/>
    <property type="match status" value="1"/>
</dbReference>
<dbReference type="EC" id="2.1.1.297" evidence="5"/>
<evidence type="ECO:0000256" key="1">
    <source>
        <dbReference type="ARBA" id="ARBA00022603"/>
    </source>
</evidence>
<dbReference type="CDD" id="cd02440">
    <property type="entry name" value="AdoMet_MTases"/>
    <property type="match status" value="1"/>
</dbReference>
<evidence type="ECO:0000259" key="7">
    <source>
        <dbReference type="Pfam" id="PF17827"/>
    </source>
</evidence>
<dbReference type="GO" id="GO:0032259">
    <property type="term" value="P:methylation"/>
    <property type="evidence" value="ECO:0007669"/>
    <property type="project" value="UniProtKB-KW"/>
</dbReference>
<name>A0A643CL22_ANAMA</name>
<dbReference type="InterPro" id="IPR029063">
    <property type="entry name" value="SAM-dependent_MTases_sf"/>
</dbReference>
<keyword evidence="1 5" id="KW-0489">Methyltransferase</keyword>
<keyword evidence="3 5" id="KW-0949">S-adenosyl-L-methionine</keyword>
<dbReference type="NCBIfam" id="TIGR03534">
    <property type="entry name" value="RF_mod_PrmC"/>
    <property type="match status" value="1"/>
</dbReference>
<proteinExistence type="inferred from homology"/>
<dbReference type="InterPro" id="IPR050320">
    <property type="entry name" value="N5-glutamine_MTase"/>
</dbReference>
<evidence type="ECO:0000259" key="6">
    <source>
        <dbReference type="Pfam" id="PF05175"/>
    </source>
</evidence>
<dbReference type="Gene3D" id="3.40.50.150">
    <property type="entry name" value="Vaccinia Virus protein VP39"/>
    <property type="match status" value="1"/>
</dbReference>
<evidence type="ECO:0000256" key="4">
    <source>
        <dbReference type="ARBA" id="ARBA00048391"/>
    </source>
</evidence>
<protein>
    <recommendedName>
        <fullName evidence="5">Release factor glutamine methyltransferase</fullName>
        <shortName evidence="5">RF MTase</shortName>
        <ecNumber evidence="5">2.1.1.297</ecNumber>
    </recommendedName>
    <alternativeName>
        <fullName evidence="5">N5-glutamine methyltransferase PrmC</fullName>
    </alternativeName>
    <alternativeName>
        <fullName evidence="5">Protein-(glutamine-N5) MTase PrmC</fullName>
    </alternativeName>
    <alternativeName>
        <fullName evidence="5">Protein-glutamine N-methyltransferase PrmC</fullName>
    </alternativeName>
</protein>
<dbReference type="GO" id="GO:0003676">
    <property type="term" value="F:nucleic acid binding"/>
    <property type="evidence" value="ECO:0007669"/>
    <property type="project" value="InterPro"/>
</dbReference>
<dbReference type="NCBIfam" id="TIGR00536">
    <property type="entry name" value="hemK_fam"/>
    <property type="match status" value="1"/>
</dbReference>
<feature type="binding site" evidence="5">
    <location>
        <position position="176"/>
    </location>
    <ligand>
        <name>S-adenosyl-L-methionine</name>
        <dbReference type="ChEBI" id="CHEBI:59789"/>
    </ligand>
</feature>
<dbReference type="InterPro" id="IPR007848">
    <property type="entry name" value="Small_mtfrase_dom"/>
</dbReference>
<dbReference type="Pfam" id="PF17827">
    <property type="entry name" value="PrmC_N"/>
    <property type="match status" value="1"/>
</dbReference>
<sequence>MQAMRISTLLGKAAAMLSGAGVATPRLDAELIAQQALGISAIAMLVDADMPVEQERADRFFALLDRRLSGEPVSHILGKREFWGMDFAVNSDVLDPRADTESVVSSAIKIYKNQNRNLTIADLGTGTGCILIALLSHYRHATGVAFEKSVKAYRVARQNFVRHSMLARVKLRCASWERCEGKFDLIVSNPPYIRRCKIPGLQREVRQHEPLGALDGGVRGMEAYTQIFKVLKKCLRPSGRAILEIGEDQRTIRDEALRWNIGFCNYEYDLAGRKRCIILKLLPGA</sequence>
<evidence type="ECO:0000256" key="3">
    <source>
        <dbReference type="ARBA" id="ARBA00022691"/>
    </source>
</evidence>
<dbReference type="Pfam" id="PF05175">
    <property type="entry name" value="MTS"/>
    <property type="match status" value="1"/>
</dbReference>
<feature type="binding site" evidence="5">
    <location>
        <position position="147"/>
    </location>
    <ligand>
        <name>S-adenosyl-L-methionine</name>
        <dbReference type="ChEBI" id="CHEBI:59789"/>
    </ligand>
</feature>
<comment type="catalytic activity">
    <reaction evidence="4 5">
        <text>L-glutaminyl-[peptide chain release factor] + S-adenosyl-L-methionine = N(5)-methyl-L-glutaminyl-[peptide chain release factor] + S-adenosyl-L-homocysteine + H(+)</text>
        <dbReference type="Rhea" id="RHEA:42896"/>
        <dbReference type="Rhea" id="RHEA-COMP:10271"/>
        <dbReference type="Rhea" id="RHEA-COMP:10272"/>
        <dbReference type="ChEBI" id="CHEBI:15378"/>
        <dbReference type="ChEBI" id="CHEBI:30011"/>
        <dbReference type="ChEBI" id="CHEBI:57856"/>
        <dbReference type="ChEBI" id="CHEBI:59789"/>
        <dbReference type="ChEBI" id="CHEBI:61891"/>
        <dbReference type="EC" id="2.1.1.297"/>
    </reaction>
</comment>
<dbReference type="SUPFAM" id="SSF53335">
    <property type="entry name" value="S-adenosyl-L-methionine-dependent methyltransferases"/>
    <property type="match status" value="1"/>
</dbReference>
<feature type="binding site" evidence="5">
    <location>
        <position position="189"/>
    </location>
    <ligand>
        <name>S-adenosyl-L-methionine</name>
        <dbReference type="ChEBI" id="CHEBI:59789"/>
    </ligand>
</feature>
<comment type="caution">
    <text evidence="8">The sequence shown here is derived from an EMBL/GenBank/DDBJ whole genome shotgun (WGS) entry which is preliminary data.</text>
</comment>
<evidence type="ECO:0000256" key="5">
    <source>
        <dbReference type="HAMAP-Rule" id="MF_02126"/>
    </source>
</evidence>
<keyword evidence="2 5" id="KW-0808">Transferase</keyword>
<dbReference type="PANTHER" id="PTHR18895:SF74">
    <property type="entry name" value="MTRF1L RELEASE FACTOR GLUTAMINE METHYLTRANSFERASE"/>
    <property type="match status" value="1"/>
</dbReference>
<feature type="binding site" evidence="5">
    <location>
        <begin position="124"/>
        <end position="128"/>
    </location>
    <ligand>
        <name>S-adenosyl-L-methionine</name>
        <dbReference type="ChEBI" id="CHEBI:59789"/>
    </ligand>
</feature>
<comment type="function">
    <text evidence="5">Methylates the class 1 translation termination release factors RF1/PrfA and RF2/PrfB on the glutamine residue of the universally conserved GGQ motif.</text>
</comment>
<accession>A0A643CL22</accession>
<dbReference type="Gene3D" id="1.10.8.10">
    <property type="entry name" value="DNA helicase RuvA subunit, C-terminal domain"/>
    <property type="match status" value="1"/>
</dbReference>
<organism evidence="8">
    <name type="scientific">Anaplasma marginale</name>
    <dbReference type="NCBI Taxonomy" id="770"/>
    <lineage>
        <taxon>Bacteria</taxon>
        <taxon>Pseudomonadati</taxon>
        <taxon>Pseudomonadota</taxon>
        <taxon>Alphaproteobacteria</taxon>
        <taxon>Rickettsiales</taxon>
        <taxon>Anaplasmataceae</taxon>
        <taxon>Anaplasma</taxon>
    </lineage>
</organism>
<evidence type="ECO:0000313" key="8">
    <source>
        <dbReference type="EMBL" id="KAB0452191.1"/>
    </source>
</evidence>
<dbReference type="InterPro" id="IPR004556">
    <property type="entry name" value="HemK-like"/>
</dbReference>
<gene>
    <name evidence="5 8" type="primary">prmC</name>
    <name evidence="8" type="ORF">FY207_01905</name>
</gene>
<evidence type="ECO:0000256" key="2">
    <source>
        <dbReference type="ARBA" id="ARBA00022679"/>
    </source>
</evidence>
<dbReference type="HAMAP" id="MF_02126">
    <property type="entry name" value="RF_methyltr_PrmC"/>
    <property type="match status" value="1"/>
</dbReference>
<dbReference type="GO" id="GO:0102559">
    <property type="term" value="F:peptide chain release factor N(5)-glutamine methyltransferase activity"/>
    <property type="evidence" value="ECO:0007669"/>
    <property type="project" value="UniProtKB-EC"/>
</dbReference>
<dbReference type="EMBL" id="VTCY01000004">
    <property type="protein sequence ID" value="KAB0452191.1"/>
    <property type="molecule type" value="Genomic_DNA"/>
</dbReference>
<reference evidence="8" key="1">
    <citation type="submission" date="2019-08" db="EMBL/GenBank/DDBJ databases">
        <authorList>
            <person name="Amaro Estrada I."/>
            <person name="Quiroz Castaneda R.E."/>
            <person name="Martinez Ocampo F."/>
            <person name="Rodriguez Camarillo S.D."/>
        </authorList>
    </citation>
    <scope>NUCLEOTIDE SEQUENCE</scope>
    <source>
        <strain evidence="8">MEX-30-184-02</strain>
    </source>
</reference>
<comment type="similarity">
    <text evidence="5">Belongs to the protein N5-glutamine methyltransferase family. PrmC subfamily.</text>
</comment>
<dbReference type="InterPro" id="IPR019874">
    <property type="entry name" value="RF_methyltr_PrmC"/>
</dbReference>
<dbReference type="AlphaFoldDB" id="A0A643CL22"/>
<dbReference type="InterPro" id="IPR002052">
    <property type="entry name" value="DNA_methylase_N6_adenine_CS"/>
</dbReference>
<feature type="domain" description="Release factor glutamine methyltransferase N-terminal" evidence="7">
    <location>
        <begin position="9"/>
        <end position="78"/>
    </location>
</feature>
<dbReference type="PROSITE" id="PS00092">
    <property type="entry name" value="N6_MTASE"/>
    <property type="match status" value="1"/>
</dbReference>
<feature type="domain" description="Methyltransferase small" evidence="6">
    <location>
        <begin position="116"/>
        <end position="193"/>
    </location>
</feature>